<feature type="domain" description="Phage shock protein PspC N-terminal" evidence="8">
    <location>
        <begin position="20"/>
        <end position="74"/>
    </location>
</feature>
<evidence type="ECO:0000259" key="8">
    <source>
        <dbReference type="Pfam" id="PF04024"/>
    </source>
</evidence>
<evidence type="ECO:0000313" key="10">
    <source>
        <dbReference type="Proteomes" id="UP001500683"/>
    </source>
</evidence>
<dbReference type="InterPro" id="IPR052027">
    <property type="entry name" value="PspC"/>
</dbReference>
<feature type="transmembrane region" description="Helical" evidence="7">
    <location>
        <begin position="260"/>
        <end position="278"/>
    </location>
</feature>
<dbReference type="Pfam" id="PF04024">
    <property type="entry name" value="PspC"/>
    <property type="match status" value="1"/>
</dbReference>
<keyword evidence="2" id="KW-1003">Cell membrane</keyword>
<dbReference type="InterPro" id="IPR007168">
    <property type="entry name" value="Phageshock_PspC_N"/>
</dbReference>
<comment type="caution">
    <text evidence="9">The sequence shown here is derived from an EMBL/GenBank/DDBJ whole genome shotgun (WGS) entry which is preliminary data.</text>
</comment>
<feature type="transmembrane region" description="Helical" evidence="7">
    <location>
        <begin position="119"/>
        <end position="137"/>
    </location>
</feature>
<dbReference type="EMBL" id="BAAAZG010000019">
    <property type="protein sequence ID" value="GAA4074363.1"/>
    <property type="molecule type" value="Genomic_DNA"/>
</dbReference>
<feature type="transmembrane region" description="Helical" evidence="7">
    <location>
        <begin position="234"/>
        <end position="254"/>
    </location>
</feature>
<evidence type="ECO:0000256" key="2">
    <source>
        <dbReference type="ARBA" id="ARBA00022475"/>
    </source>
</evidence>
<comment type="subcellular location">
    <subcellularLocation>
        <location evidence="1">Cell membrane</location>
        <topology evidence="1">Single-pass membrane protein</topology>
    </subcellularLocation>
</comment>
<dbReference type="Proteomes" id="UP001500683">
    <property type="component" value="Unassembled WGS sequence"/>
</dbReference>
<dbReference type="RefSeq" id="WP_344947847.1">
    <property type="nucleotide sequence ID" value="NZ_BAAAZG010000019.1"/>
</dbReference>
<keyword evidence="5 7" id="KW-0472">Membrane</keyword>
<protein>
    <recommendedName>
        <fullName evidence="8">Phage shock protein PspC N-terminal domain-containing protein</fullName>
    </recommendedName>
</protein>
<evidence type="ECO:0000256" key="7">
    <source>
        <dbReference type="SAM" id="Phobius"/>
    </source>
</evidence>
<accession>A0ABP7VU04</accession>
<reference evidence="10" key="1">
    <citation type="journal article" date="2019" name="Int. J. Syst. Evol. Microbiol.">
        <title>The Global Catalogue of Microorganisms (GCM) 10K type strain sequencing project: providing services to taxonomists for standard genome sequencing and annotation.</title>
        <authorList>
            <consortium name="The Broad Institute Genomics Platform"/>
            <consortium name="The Broad Institute Genome Sequencing Center for Infectious Disease"/>
            <person name="Wu L."/>
            <person name="Ma J."/>
        </authorList>
    </citation>
    <scope>NUCLEOTIDE SEQUENCE [LARGE SCALE GENOMIC DNA]</scope>
    <source>
        <strain evidence="10">JCM 16702</strain>
    </source>
</reference>
<evidence type="ECO:0000256" key="6">
    <source>
        <dbReference type="SAM" id="MobiDB-lite"/>
    </source>
</evidence>
<keyword evidence="4 7" id="KW-1133">Transmembrane helix</keyword>
<dbReference type="PANTHER" id="PTHR33885">
    <property type="entry name" value="PHAGE SHOCK PROTEIN C"/>
    <property type="match status" value="1"/>
</dbReference>
<name>A0ABP7VU04_9ACTN</name>
<dbReference type="PANTHER" id="PTHR33885:SF3">
    <property type="entry name" value="PHAGE SHOCK PROTEIN C"/>
    <property type="match status" value="1"/>
</dbReference>
<proteinExistence type="predicted"/>
<keyword evidence="10" id="KW-1185">Reference proteome</keyword>
<evidence type="ECO:0000256" key="3">
    <source>
        <dbReference type="ARBA" id="ARBA00022692"/>
    </source>
</evidence>
<sequence>MTDERIATERPTAAANGHARLFRSPERRVLAGVCTGLGRHLGIDPVVLRVAFAVLTLAGGQGVWLYVAGVLVMPGSPEDAAPAEKLLRRRFDAAGALSILGALLCVTTGFQLIGGWVSTNMIAVLTVFGLVLLVAHARGVDLTAAVRALPERLQGHPMDAPAPSRGESVSLEKDGVSLRKDTTAAPGGGLPEGMVDLAVVGTRNRTAAPEPPVDEAPPRKAAAAAARQTSPVTAVTLLAALAVGAAMVPVARAYPGPDATLIVGSAALGVVAIGLVLGGWFRARGLATVGTLLTFALLTTSVAAEAPRDLRYGDVEWRPLDGTRVEHEYKVGVGSARLDLSDTRFTPGQRVNVNVQVTLGELKVTVPRAARVELDARVTLGDLRVDGRTVAGPGARATEVLEPEGAGRANVPVIALRVRGRFGHVEVTRA</sequence>
<feature type="transmembrane region" description="Helical" evidence="7">
    <location>
        <begin position="46"/>
        <end position="72"/>
    </location>
</feature>
<gene>
    <name evidence="9" type="ORF">GCM10022214_33900</name>
</gene>
<feature type="region of interest" description="Disordered" evidence="6">
    <location>
        <begin position="154"/>
        <end position="175"/>
    </location>
</feature>
<keyword evidence="3 7" id="KW-0812">Transmembrane</keyword>
<evidence type="ECO:0000313" key="9">
    <source>
        <dbReference type="EMBL" id="GAA4074363.1"/>
    </source>
</evidence>
<evidence type="ECO:0000256" key="4">
    <source>
        <dbReference type="ARBA" id="ARBA00022989"/>
    </source>
</evidence>
<evidence type="ECO:0000256" key="1">
    <source>
        <dbReference type="ARBA" id="ARBA00004162"/>
    </source>
</evidence>
<evidence type="ECO:0000256" key="5">
    <source>
        <dbReference type="ARBA" id="ARBA00023136"/>
    </source>
</evidence>
<organism evidence="9 10">
    <name type="scientific">Actinomadura miaoliensis</name>
    <dbReference type="NCBI Taxonomy" id="430685"/>
    <lineage>
        <taxon>Bacteria</taxon>
        <taxon>Bacillati</taxon>
        <taxon>Actinomycetota</taxon>
        <taxon>Actinomycetes</taxon>
        <taxon>Streptosporangiales</taxon>
        <taxon>Thermomonosporaceae</taxon>
        <taxon>Actinomadura</taxon>
    </lineage>
</organism>